<evidence type="ECO:0000256" key="2">
    <source>
        <dbReference type="SAM" id="MobiDB-lite"/>
    </source>
</evidence>
<evidence type="ECO:0000313" key="3">
    <source>
        <dbReference type="EMBL" id="KAJ1680704.1"/>
    </source>
</evidence>
<dbReference type="Proteomes" id="UP001151287">
    <property type="component" value="Unassembled WGS sequence"/>
</dbReference>
<dbReference type="EMBL" id="JAMQYH010001390">
    <property type="protein sequence ID" value="KAJ1680704.1"/>
    <property type="molecule type" value="Genomic_DNA"/>
</dbReference>
<feature type="compositionally biased region" description="Low complexity" evidence="2">
    <location>
        <begin position="15"/>
        <end position="31"/>
    </location>
</feature>
<proteinExistence type="inferred from homology"/>
<dbReference type="SUPFAM" id="SSF52218">
    <property type="entry name" value="Flavoproteins"/>
    <property type="match status" value="1"/>
</dbReference>
<dbReference type="HAMAP" id="MF_00128">
    <property type="entry name" value="NrdI"/>
    <property type="match status" value="1"/>
</dbReference>
<dbReference type="InterPro" id="IPR004465">
    <property type="entry name" value="RNR_NrdI"/>
</dbReference>
<name>A0A9Q0BWZ0_9POAL</name>
<organism evidence="3 4">
    <name type="scientific">Rhynchospora breviuscula</name>
    <dbReference type="NCBI Taxonomy" id="2022672"/>
    <lineage>
        <taxon>Eukaryota</taxon>
        <taxon>Viridiplantae</taxon>
        <taxon>Streptophyta</taxon>
        <taxon>Embryophyta</taxon>
        <taxon>Tracheophyta</taxon>
        <taxon>Spermatophyta</taxon>
        <taxon>Magnoliopsida</taxon>
        <taxon>Liliopsida</taxon>
        <taxon>Poales</taxon>
        <taxon>Cyperaceae</taxon>
        <taxon>Cyperoideae</taxon>
        <taxon>Rhynchosporeae</taxon>
        <taxon>Rhynchospora</taxon>
    </lineage>
</organism>
<dbReference type="GO" id="GO:0010181">
    <property type="term" value="F:FMN binding"/>
    <property type="evidence" value="ECO:0007669"/>
    <property type="project" value="InterPro"/>
</dbReference>
<dbReference type="InterPro" id="IPR020852">
    <property type="entry name" value="RNR_Ib_NrdI_bac"/>
</dbReference>
<dbReference type="AlphaFoldDB" id="A0A9Q0BWZ0"/>
<sequence>MAITVYTKPSCVQCTATPPSSSPTRTTGRASVPTRSTSWPRAWPDPRRAQRVLVSAVLSETEAPLLVYFSSVSGNTARFIEKLGKRAVRIPLRPTDPPLRVDEPFVLVTPTYGGGVGRGVENGAVPKQVIRFLNEERNRRHIRGVISAGNTNFGDAFCLAGDIISRKCSVPHLYRIEVFGTPDDVERVTEGLELWWK</sequence>
<feature type="region of interest" description="Disordered" evidence="2">
    <location>
        <begin position="14"/>
        <end position="43"/>
    </location>
</feature>
<dbReference type="Gene3D" id="3.40.50.360">
    <property type="match status" value="1"/>
</dbReference>
<dbReference type="PANTHER" id="PTHR37297:SF1">
    <property type="entry name" value="PROTEIN NRDI"/>
    <property type="match status" value="1"/>
</dbReference>
<evidence type="ECO:0000256" key="1">
    <source>
        <dbReference type="ARBA" id="ARBA00009942"/>
    </source>
</evidence>
<gene>
    <name evidence="3" type="ORF">LUZ63_024074</name>
</gene>
<accession>A0A9Q0BWZ0</accession>
<dbReference type="PANTHER" id="PTHR37297">
    <property type="entry name" value="PROTEIN NRDI"/>
    <property type="match status" value="1"/>
</dbReference>
<dbReference type="OrthoDB" id="10519909at2759"/>
<evidence type="ECO:0000313" key="4">
    <source>
        <dbReference type="Proteomes" id="UP001151287"/>
    </source>
</evidence>
<evidence type="ECO:0008006" key="5">
    <source>
        <dbReference type="Google" id="ProtNLM"/>
    </source>
</evidence>
<keyword evidence="4" id="KW-1185">Reference proteome</keyword>
<comment type="caution">
    <text evidence="3">The sequence shown here is derived from an EMBL/GenBank/DDBJ whole genome shotgun (WGS) entry which is preliminary data.</text>
</comment>
<dbReference type="InterPro" id="IPR029039">
    <property type="entry name" value="Flavoprotein-like_sf"/>
</dbReference>
<comment type="similarity">
    <text evidence="1">Belongs to the NrdI family.</text>
</comment>
<dbReference type="NCBIfam" id="TIGR00333">
    <property type="entry name" value="nrdI"/>
    <property type="match status" value="1"/>
</dbReference>
<dbReference type="Pfam" id="PF07972">
    <property type="entry name" value="Flavodoxin_NdrI"/>
    <property type="match status" value="1"/>
</dbReference>
<protein>
    <recommendedName>
        <fullName evidence="5">Protein NrdI</fullName>
    </recommendedName>
</protein>
<reference evidence="3" key="1">
    <citation type="journal article" date="2022" name="Cell">
        <title>Repeat-based holocentromeres influence genome architecture and karyotype evolution.</title>
        <authorList>
            <person name="Hofstatter P.G."/>
            <person name="Thangavel G."/>
            <person name="Lux T."/>
            <person name="Neumann P."/>
            <person name="Vondrak T."/>
            <person name="Novak P."/>
            <person name="Zhang M."/>
            <person name="Costa L."/>
            <person name="Castellani M."/>
            <person name="Scott A."/>
            <person name="Toegelov H."/>
            <person name="Fuchs J."/>
            <person name="Mata-Sucre Y."/>
            <person name="Dias Y."/>
            <person name="Vanzela A.L.L."/>
            <person name="Huettel B."/>
            <person name="Almeida C.C.S."/>
            <person name="Simkova H."/>
            <person name="Souza G."/>
            <person name="Pedrosa-Harand A."/>
            <person name="Macas J."/>
            <person name="Mayer K.F.X."/>
            <person name="Houben A."/>
            <person name="Marques A."/>
        </authorList>
    </citation>
    <scope>NUCLEOTIDE SEQUENCE</scope>
    <source>
        <strain evidence="3">RhyBre1mFocal</strain>
    </source>
</reference>